<reference evidence="2 3" key="1">
    <citation type="submission" date="2019-11" db="EMBL/GenBank/DDBJ databases">
        <title>Whole genome sequence of Oryza granulata.</title>
        <authorList>
            <person name="Li W."/>
        </authorList>
    </citation>
    <scope>NUCLEOTIDE SEQUENCE [LARGE SCALE GENOMIC DNA]</scope>
    <source>
        <strain evidence="3">cv. Menghai</strain>
        <tissue evidence="2">Leaf</tissue>
    </source>
</reference>
<organism evidence="2 3">
    <name type="scientific">Oryza meyeriana var. granulata</name>
    <dbReference type="NCBI Taxonomy" id="110450"/>
    <lineage>
        <taxon>Eukaryota</taxon>
        <taxon>Viridiplantae</taxon>
        <taxon>Streptophyta</taxon>
        <taxon>Embryophyta</taxon>
        <taxon>Tracheophyta</taxon>
        <taxon>Spermatophyta</taxon>
        <taxon>Magnoliopsida</taxon>
        <taxon>Liliopsida</taxon>
        <taxon>Poales</taxon>
        <taxon>Poaceae</taxon>
        <taxon>BOP clade</taxon>
        <taxon>Oryzoideae</taxon>
        <taxon>Oryzeae</taxon>
        <taxon>Oryzinae</taxon>
        <taxon>Oryza</taxon>
        <taxon>Oryza meyeriana</taxon>
    </lineage>
</organism>
<accession>A0A6G1BM88</accession>
<keyword evidence="3" id="KW-1185">Reference proteome</keyword>
<feature type="chain" id="PRO_5026072175" evidence="1">
    <location>
        <begin position="32"/>
        <end position="237"/>
    </location>
</feature>
<gene>
    <name evidence="2" type="ORF">E2562_019358</name>
</gene>
<evidence type="ECO:0000313" key="2">
    <source>
        <dbReference type="EMBL" id="KAF0888847.1"/>
    </source>
</evidence>
<dbReference type="OrthoDB" id="694371at2759"/>
<protein>
    <submittedName>
        <fullName evidence="2">Uncharacterized protein</fullName>
    </submittedName>
</protein>
<sequence>MATWTGSGGGGGRSWRLVMVAAGGWWLPLAPTPWTRRPWWLPPGHESDGSRSRVPNRRQEDDQTYLAAVSPSSASFLACRHLLQVLGIPCMGEELEAPSSAVIAHAKKLIAQRLKVEHFQDVKELLENLRPKNDVCYNRISERNNLKDGQKNAETISRVRIESQGEIKPAHGVKREFPEPRVLQFDGNPGYQRRKTATASQFDIIPEQPPAKWMGAYPWNIAMNGFFSLSKASPPLY</sequence>
<evidence type="ECO:0000256" key="1">
    <source>
        <dbReference type="SAM" id="SignalP"/>
    </source>
</evidence>
<dbReference type="EMBL" id="SPHZ02000012">
    <property type="protein sequence ID" value="KAF0888847.1"/>
    <property type="molecule type" value="Genomic_DNA"/>
</dbReference>
<feature type="signal peptide" evidence="1">
    <location>
        <begin position="1"/>
        <end position="31"/>
    </location>
</feature>
<dbReference type="AlphaFoldDB" id="A0A6G1BM88"/>
<dbReference type="Proteomes" id="UP000479710">
    <property type="component" value="Unassembled WGS sequence"/>
</dbReference>
<evidence type="ECO:0000313" key="3">
    <source>
        <dbReference type="Proteomes" id="UP000479710"/>
    </source>
</evidence>
<proteinExistence type="predicted"/>
<keyword evidence="1" id="KW-0732">Signal</keyword>
<comment type="caution">
    <text evidence="2">The sequence shown here is derived from an EMBL/GenBank/DDBJ whole genome shotgun (WGS) entry which is preliminary data.</text>
</comment>
<name>A0A6G1BM88_9ORYZ</name>